<dbReference type="Gene3D" id="3.40.50.920">
    <property type="match status" value="1"/>
</dbReference>
<evidence type="ECO:0000313" key="18">
    <source>
        <dbReference type="Proteomes" id="UP000247409"/>
    </source>
</evidence>
<evidence type="ECO:0000256" key="11">
    <source>
        <dbReference type="PIRSR" id="PIRSR605478-1"/>
    </source>
</evidence>
<sequence>MAFVPCSSFAPGVQPRRSAFVQTARPVLPVASRRSVRILSPSMVASESAKTLTQTGDQFIDDCINAIRFLAIDAVEKAKSGHPGMPMGMAPASYVLWNKFMNFNPKNPSFINRDRFVLSAGHGSMLLYALLYLFGFESVSIDDIKQFRQYMSVTPGHPENFETAGVEVTTGPLGQGICNAVGIAMAEAHIAAVYNKPDCEIIDNYTYCILGDGCNMEGISGEACSLAGHYGLGKLIALYDDNHISIDGHTDISFTEDVGKRFEAYGWQVINVPNGNTDVAALEKAIADAKACTDKPTLIKVTTIIGYGSPNKADSHDSHGAALGGDEVAATREYLGWGYEPFEVPQHVLDHYREKVAAGAAVEQKWNETFATYKSKYPELAAQFEQYVVRKEVPESIEQALVDAAMSTDAKATRQLSQLMLNTIAPLYPPLVGGSADLAGSNLTIMKGFGDFQKATPEGRNLRFGVREHGMVAIANGINQAGYGLKPYTATFFVFTDYARGAMRLSSLSRTGVINVATHDSVFLGEDGPTHQPIEHLASFRAMPNHYMYRPADPIETAAAYAVALKSDKTPTTMAFTRQKTCLLDGGSFEGAKKGMYVLSDDSESGVAEIILIGTGSETELAQEAAKKIRANGKTVRVVSAPCVDVFEEQSEDYKDSVLPASVPKSKRLVVEAGTSYGWSRYADNFVCIDTFGISAPGKDDMKKHFGMTVENVYEKAKDL</sequence>
<feature type="active site" description="Proton donor" evidence="11">
    <location>
        <position position="468"/>
    </location>
</feature>
<dbReference type="SUPFAM" id="SSF52922">
    <property type="entry name" value="TK C-terminal domain-like"/>
    <property type="match status" value="1"/>
</dbReference>
<evidence type="ECO:0000256" key="1">
    <source>
        <dbReference type="ARBA" id="ARBA00001941"/>
    </source>
</evidence>
<dbReference type="AlphaFoldDB" id="A0A2V3IHC6"/>
<dbReference type="GO" id="GO:0046872">
    <property type="term" value="F:metal ion binding"/>
    <property type="evidence" value="ECO:0007669"/>
    <property type="project" value="UniProtKB-KW"/>
</dbReference>
<evidence type="ECO:0000256" key="13">
    <source>
        <dbReference type="PIRSR" id="PIRSR605478-3"/>
    </source>
</evidence>
<dbReference type="PANTHER" id="PTHR43522">
    <property type="entry name" value="TRANSKETOLASE"/>
    <property type="match status" value="1"/>
</dbReference>
<dbReference type="InterPro" id="IPR049557">
    <property type="entry name" value="Transketolase_CS"/>
</dbReference>
<dbReference type="GO" id="GO:0004802">
    <property type="term" value="F:transketolase activity"/>
    <property type="evidence" value="ECO:0007669"/>
    <property type="project" value="UniProtKB-EC"/>
</dbReference>
<comment type="catalytic activity">
    <reaction evidence="10">
        <text>D-sedoheptulose 7-phosphate + D-glyceraldehyde 3-phosphate = aldehydo-D-ribose 5-phosphate + D-xylulose 5-phosphate</text>
        <dbReference type="Rhea" id="RHEA:10508"/>
        <dbReference type="ChEBI" id="CHEBI:57483"/>
        <dbReference type="ChEBI" id="CHEBI:57737"/>
        <dbReference type="ChEBI" id="CHEBI:58273"/>
        <dbReference type="ChEBI" id="CHEBI:59776"/>
        <dbReference type="EC" id="2.2.1.1"/>
    </reaction>
</comment>
<evidence type="ECO:0000259" key="16">
    <source>
        <dbReference type="SMART" id="SM00861"/>
    </source>
</evidence>
<dbReference type="NCBIfam" id="TIGR00232">
    <property type="entry name" value="tktlase_bact"/>
    <property type="match status" value="1"/>
</dbReference>
<feature type="binding site" evidence="13">
    <location>
        <position position="122"/>
    </location>
    <ligand>
        <name>thiamine diphosphate</name>
        <dbReference type="ChEBI" id="CHEBI:58937"/>
    </ligand>
</feature>
<comment type="similarity">
    <text evidence="2">Belongs to the transketolase family.</text>
</comment>
<feature type="binding site" evidence="12">
    <location>
        <position position="414"/>
    </location>
    <ligand>
        <name>substrate</name>
    </ligand>
</feature>
<keyword evidence="9 13" id="KW-0786">Thiamine pyrophosphate</keyword>
<dbReference type="InterPro" id="IPR009014">
    <property type="entry name" value="Transketo_C/PFOR_II"/>
</dbReference>
<proteinExistence type="inferred from homology"/>
<evidence type="ECO:0000256" key="9">
    <source>
        <dbReference type="ARBA" id="ARBA00023052"/>
    </source>
</evidence>
<feature type="binding site" evidence="13">
    <location>
        <position position="213"/>
    </location>
    <ligand>
        <name>thiamine diphosphate</name>
        <dbReference type="ChEBI" id="CHEBI:58937"/>
    </ligand>
</feature>
<dbReference type="EMBL" id="NBIV01000214">
    <property type="protein sequence ID" value="PXF41495.1"/>
    <property type="molecule type" value="Genomic_DNA"/>
</dbReference>
<dbReference type="EC" id="2.2.1.1" evidence="4"/>
<dbReference type="InterPro" id="IPR033247">
    <property type="entry name" value="Transketolase_fam"/>
</dbReference>
<evidence type="ECO:0000256" key="5">
    <source>
        <dbReference type="ARBA" id="ARBA00022679"/>
    </source>
</evidence>
<feature type="binding site" evidence="14">
    <location>
        <position position="242"/>
    </location>
    <ligand>
        <name>Mg(2+)</name>
        <dbReference type="ChEBI" id="CHEBI:18420"/>
    </ligand>
</feature>
<feature type="binding site" evidence="12">
    <location>
        <position position="82"/>
    </location>
    <ligand>
        <name>substrate</name>
    </ligand>
</feature>
<dbReference type="PROSITE" id="PS00801">
    <property type="entry name" value="TRANSKETOLASE_1"/>
    <property type="match status" value="1"/>
</dbReference>
<feature type="binding site" evidence="12">
    <location>
        <position position="531"/>
    </location>
    <ligand>
        <name>substrate</name>
    </ligand>
</feature>
<feature type="binding site" evidence="12">
    <location>
        <position position="578"/>
    </location>
    <ligand>
        <name>substrate</name>
    </ligand>
</feature>
<evidence type="ECO:0000313" key="17">
    <source>
        <dbReference type="EMBL" id="PXF41495.1"/>
    </source>
</evidence>
<evidence type="ECO:0000256" key="2">
    <source>
        <dbReference type="ARBA" id="ARBA00007131"/>
    </source>
</evidence>
<dbReference type="InterPro" id="IPR005474">
    <property type="entry name" value="Transketolase_N"/>
</dbReference>
<dbReference type="PANTHER" id="PTHR43522:SF2">
    <property type="entry name" value="TRANSKETOLASE 1-RELATED"/>
    <property type="match status" value="1"/>
</dbReference>
<evidence type="ECO:0000256" key="14">
    <source>
        <dbReference type="PIRSR" id="PIRSR605478-4"/>
    </source>
</evidence>
<feature type="binding site" evidence="14">
    <location>
        <position position="244"/>
    </location>
    <ligand>
        <name>Mg(2+)</name>
        <dbReference type="ChEBI" id="CHEBI:18420"/>
    </ligand>
</feature>
<name>A0A2V3IHC6_9FLOR</name>
<evidence type="ECO:0000256" key="8">
    <source>
        <dbReference type="ARBA" id="ARBA00022958"/>
    </source>
</evidence>
<feature type="binding site" evidence="14">
    <location>
        <position position="212"/>
    </location>
    <ligand>
        <name>Mg(2+)</name>
        <dbReference type="ChEBI" id="CHEBI:18420"/>
    </ligand>
</feature>
<feature type="binding site" evidence="12">
    <location>
        <position position="519"/>
    </location>
    <ligand>
        <name>substrate</name>
    </ligand>
</feature>
<dbReference type="Gene3D" id="3.40.50.970">
    <property type="match status" value="2"/>
</dbReference>
<dbReference type="SMART" id="SM00861">
    <property type="entry name" value="Transket_pyr"/>
    <property type="match status" value="1"/>
</dbReference>
<feature type="binding site" evidence="13">
    <location>
        <position position="319"/>
    </location>
    <ligand>
        <name>thiamine diphosphate</name>
        <dbReference type="ChEBI" id="CHEBI:58937"/>
    </ligand>
</feature>
<evidence type="ECO:0000256" key="15">
    <source>
        <dbReference type="PIRSR" id="PIRSR605478-5"/>
    </source>
</evidence>
<feature type="domain" description="Transketolase-like pyrimidine-binding" evidence="16">
    <location>
        <begin position="411"/>
        <end position="583"/>
    </location>
</feature>
<evidence type="ECO:0000256" key="10">
    <source>
        <dbReference type="ARBA" id="ARBA00049473"/>
    </source>
</evidence>
<comment type="caution">
    <text evidence="17">The sequence shown here is derived from an EMBL/GenBank/DDBJ whole genome shotgun (WGS) entry which is preliminary data.</text>
</comment>
<evidence type="ECO:0000256" key="4">
    <source>
        <dbReference type="ARBA" id="ARBA00013152"/>
    </source>
</evidence>
<dbReference type="OrthoDB" id="10267175at2759"/>
<comment type="subunit">
    <text evidence="3">Homodimer.</text>
</comment>
<evidence type="ECO:0000256" key="6">
    <source>
        <dbReference type="ARBA" id="ARBA00022723"/>
    </source>
</evidence>
<feature type="site" description="Important for catalytic activity" evidence="15">
    <location>
        <position position="82"/>
    </location>
</feature>
<dbReference type="InterPro" id="IPR005475">
    <property type="entry name" value="Transketolase-like_Pyr-bd"/>
</dbReference>
<dbReference type="InterPro" id="IPR020826">
    <property type="entry name" value="Transketolase_BS"/>
</dbReference>
<dbReference type="GO" id="GO:0005829">
    <property type="term" value="C:cytosol"/>
    <property type="evidence" value="ECO:0007669"/>
    <property type="project" value="TreeGrafter"/>
</dbReference>
<dbReference type="Pfam" id="PF22613">
    <property type="entry name" value="Transketolase_C_1"/>
    <property type="match status" value="1"/>
</dbReference>
<keyword evidence="6 14" id="KW-0479">Metal-binding</keyword>
<keyword evidence="5" id="KW-0808">Transferase</keyword>
<dbReference type="PROSITE" id="PS00802">
    <property type="entry name" value="TRANSKETOLASE_2"/>
    <property type="match status" value="1"/>
</dbReference>
<comment type="cofactor">
    <cofactor evidence="1">
        <name>Co(2+)</name>
        <dbReference type="ChEBI" id="CHEBI:48828"/>
    </cofactor>
</comment>
<accession>A0A2V3IHC6</accession>
<dbReference type="Pfam" id="PF00456">
    <property type="entry name" value="Transketolase_N"/>
    <property type="match status" value="1"/>
</dbReference>
<organism evidence="17 18">
    <name type="scientific">Gracilariopsis chorda</name>
    <dbReference type="NCBI Taxonomy" id="448386"/>
    <lineage>
        <taxon>Eukaryota</taxon>
        <taxon>Rhodophyta</taxon>
        <taxon>Florideophyceae</taxon>
        <taxon>Rhodymeniophycidae</taxon>
        <taxon>Gracilariales</taxon>
        <taxon>Gracilariaceae</taxon>
        <taxon>Gracilariopsis</taxon>
    </lineage>
</organism>
<dbReference type="InterPro" id="IPR029061">
    <property type="entry name" value="THDP-binding"/>
</dbReference>
<comment type="cofactor">
    <cofactor evidence="14">
        <name>Mg(2+)</name>
        <dbReference type="ChEBI" id="CHEBI:18420"/>
    </cofactor>
    <text evidence="14">Binds 1 Mg(2+) ion per subunit. Can also utilize other divalent metal cations, such as Ca(2+), Mn(2+) and Co(2+).</text>
</comment>
<feature type="site" description="Important for catalytic activity" evidence="15">
    <location>
        <position position="319"/>
    </location>
</feature>
<evidence type="ECO:0000256" key="12">
    <source>
        <dbReference type="PIRSR" id="PIRSR605478-2"/>
    </source>
</evidence>
<dbReference type="SUPFAM" id="SSF52518">
    <property type="entry name" value="Thiamin diphosphate-binding fold (THDP-binding)"/>
    <property type="match status" value="2"/>
</dbReference>
<dbReference type="FunFam" id="3.40.50.970:FF:000004">
    <property type="entry name" value="Transketolase"/>
    <property type="match status" value="1"/>
</dbReference>
<feature type="binding site" evidence="12">
    <location>
        <position position="441"/>
    </location>
    <ligand>
        <name>substrate</name>
    </ligand>
</feature>
<feature type="binding site" evidence="13">
    <location>
        <position position="242"/>
    </location>
    <ligand>
        <name>thiamine diphosphate</name>
        <dbReference type="ChEBI" id="CHEBI:58937"/>
    </ligand>
</feature>
<protein>
    <recommendedName>
        <fullName evidence="4">transketolase</fullName>
        <ecNumber evidence="4">2.2.1.1</ecNumber>
    </recommendedName>
</protein>
<dbReference type="CDD" id="cd07033">
    <property type="entry name" value="TPP_PYR_DXS_TK_like"/>
    <property type="match status" value="1"/>
</dbReference>
<feature type="binding site" evidence="12">
    <location>
        <position position="527"/>
    </location>
    <ligand>
        <name>substrate</name>
    </ligand>
</feature>
<dbReference type="Proteomes" id="UP000247409">
    <property type="component" value="Unassembled WGS sequence"/>
</dbReference>
<feature type="binding site" evidence="13">
    <location>
        <position position="495"/>
    </location>
    <ligand>
        <name>thiamine diphosphate</name>
        <dbReference type="ChEBI" id="CHEBI:58937"/>
    </ligand>
</feature>
<keyword evidence="18" id="KW-1185">Reference proteome</keyword>
<dbReference type="InterPro" id="IPR005478">
    <property type="entry name" value="Transketolase_bac-like"/>
</dbReference>
<feature type="binding site" evidence="12">
    <location>
        <position position="319"/>
    </location>
    <ligand>
        <name>substrate</name>
    </ligand>
</feature>
<dbReference type="FunFam" id="3.40.50.970:FF:000003">
    <property type="entry name" value="Transketolase"/>
    <property type="match status" value="1"/>
</dbReference>
<evidence type="ECO:0000256" key="7">
    <source>
        <dbReference type="ARBA" id="ARBA00022842"/>
    </source>
</evidence>
<feature type="binding site" evidence="13">
    <location>
        <begin position="171"/>
        <end position="173"/>
    </location>
    <ligand>
        <name>thiamine diphosphate</name>
        <dbReference type="ChEBI" id="CHEBI:58937"/>
    </ligand>
</feature>
<comment type="cofactor">
    <cofactor evidence="13">
        <name>thiamine diphosphate</name>
        <dbReference type="ChEBI" id="CHEBI:58937"/>
    </cofactor>
    <text evidence="13">Binds 1 thiamine pyrophosphate per subunit. During the reaction, the substrate forms a covalent intermediate with the cofactor.</text>
</comment>
<reference evidence="17 18" key="1">
    <citation type="journal article" date="2018" name="Mol. Biol. Evol.">
        <title>Analysis of the draft genome of the red seaweed Gracilariopsis chorda provides insights into genome size evolution in Rhodophyta.</title>
        <authorList>
            <person name="Lee J."/>
            <person name="Yang E.C."/>
            <person name="Graf L."/>
            <person name="Yang J.H."/>
            <person name="Qiu H."/>
            <person name="Zel Zion U."/>
            <person name="Chan C.X."/>
            <person name="Stephens T.G."/>
            <person name="Weber A.P.M."/>
            <person name="Boo G.H."/>
            <person name="Boo S.M."/>
            <person name="Kim K.M."/>
            <person name="Shin Y."/>
            <person name="Jung M."/>
            <person name="Lee S.J."/>
            <person name="Yim H.S."/>
            <person name="Lee J.H."/>
            <person name="Bhattacharya D."/>
            <person name="Yoon H.S."/>
        </authorList>
    </citation>
    <scope>NUCLEOTIDE SEQUENCE [LARGE SCALE GENOMIC DNA]</scope>
    <source>
        <strain evidence="17 18">SKKU-2015</strain>
        <tissue evidence="17">Whole body</tissue>
    </source>
</reference>
<dbReference type="GO" id="GO:0006098">
    <property type="term" value="P:pentose-phosphate shunt"/>
    <property type="evidence" value="ECO:0007669"/>
    <property type="project" value="TreeGrafter"/>
</dbReference>
<dbReference type="InterPro" id="IPR055152">
    <property type="entry name" value="Transketolase-like_C_2"/>
</dbReference>
<keyword evidence="8" id="KW-0630">Potassium</keyword>
<keyword evidence="7 14" id="KW-0460">Magnesium</keyword>
<dbReference type="Pfam" id="PF02779">
    <property type="entry name" value="Transket_pyr"/>
    <property type="match status" value="1"/>
</dbReference>
<dbReference type="STRING" id="448386.A0A2V3IHC6"/>
<dbReference type="CDD" id="cd02012">
    <property type="entry name" value="TPP_TK"/>
    <property type="match status" value="1"/>
</dbReference>
<evidence type="ECO:0000256" key="3">
    <source>
        <dbReference type="ARBA" id="ARBA00011738"/>
    </source>
</evidence>
<gene>
    <name evidence="17" type="ORF">BWQ96_08802</name>
</gene>